<dbReference type="AlphaFoldDB" id="A0A8S9HP73"/>
<reference evidence="2" key="1">
    <citation type="submission" date="2019-12" db="EMBL/GenBank/DDBJ databases">
        <title>Genome sequencing and annotation of Brassica cretica.</title>
        <authorList>
            <person name="Studholme D.J."/>
            <person name="Sarris P.F."/>
        </authorList>
    </citation>
    <scope>NUCLEOTIDE SEQUENCE</scope>
    <source>
        <strain evidence="2">PFS-102/07</strain>
        <tissue evidence="2">Leaf</tissue>
    </source>
</reference>
<gene>
    <name evidence="2" type="ORF">F2Q70_00018350</name>
</gene>
<evidence type="ECO:0000313" key="2">
    <source>
        <dbReference type="EMBL" id="KAF2560285.1"/>
    </source>
</evidence>
<accession>A0A8S9HP73</accession>
<name>A0A8S9HP73_BRACR</name>
<sequence length="100" mass="11696">MNWFRSWSKFRDSDRIVPSPSRSASGPWCWVGRSVTFLFDCWLVGRFGGVTLPTTLARGNELRHIQRIRDVQCKSLSHPGKHQEYWKQFDENQAVILSDQ</sequence>
<proteinExistence type="predicted"/>
<dbReference type="EMBL" id="QGKY02001250">
    <property type="protein sequence ID" value="KAF2560285.1"/>
    <property type="molecule type" value="Genomic_DNA"/>
</dbReference>
<comment type="caution">
    <text evidence="2">The sequence shown here is derived from an EMBL/GenBank/DDBJ whole genome shotgun (WGS) entry which is preliminary data.</text>
</comment>
<protein>
    <submittedName>
        <fullName evidence="2">Uncharacterized protein</fullName>
    </submittedName>
</protein>
<evidence type="ECO:0000256" key="1">
    <source>
        <dbReference type="SAM" id="MobiDB-lite"/>
    </source>
</evidence>
<feature type="region of interest" description="Disordered" evidence="1">
    <location>
        <begin position="1"/>
        <end position="25"/>
    </location>
</feature>
<organism evidence="2">
    <name type="scientific">Brassica cretica</name>
    <name type="common">Mustard</name>
    <dbReference type="NCBI Taxonomy" id="69181"/>
    <lineage>
        <taxon>Eukaryota</taxon>
        <taxon>Viridiplantae</taxon>
        <taxon>Streptophyta</taxon>
        <taxon>Embryophyta</taxon>
        <taxon>Tracheophyta</taxon>
        <taxon>Spermatophyta</taxon>
        <taxon>Magnoliopsida</taxon>
        <taxon>eudicotyledons</taxon>
        <taxon>Gunneridae</taxon>
        <taxon>Pentapetalae</taxon>
        <taxon>rosids</taxon>
        <taxon>malvids</taxon>
        <taxon>Brassicales</taxon>
        <taxon>Brassicaceae</taxon>
        <taxon>Brassiceae</taxon>
        <taxon>Brassica</taxon>
    </lineage>
</organism>